<name>A0A0P0YB01_ORYSJ</name>
<organism evidence="1 2">
    <name type="scientific">Oryza sativa subsp. japonica</name>
    <name type="common">Rice</name>
    <dbReference type="NCBI Taxonomy" id="39947"/>
    <lineage>
        <taxon>Eukaryota</taxon>
        <taxon>Viridiplantae</taxon>
        <taxon>Streptophyta</taxon>
        <taxon>Embryophyta</taxon>
        <taxon>Tracheophyta</taxon>
        <taxon>Spermatophyta</taxon>
        <taxon>Magnoliopsida</taxon>
        <taxon>Liliopsida</taxon>
        <taxon>Poales</taxon>
        <taxon>Poaceae</taxon>
        <taxon>BOP clade</taxon>
        <taxon>Oryzoideae</taxon>
        <taxon>Oryzeae</taxon>
        <taxon>Oryzinae</taxon>
        <taxon>Oryza</taxon>
        <taxon>Oryza sativa</taxon>
    </lineage>
</organism>
<reference evidence="1 2" key="2">
    <citation type="journal article" date="2013" name="Plant Cell Physiol.">
        <title>Rice Annotation Project Database (RAP-DB): an integrative and interactive database for rice genomics.</title>
        <authorList>
            <person name="Sakai H."/>
            <person name="Lee S.S."/>
            <person name="Tanaka T."/>
            <person name="Numa H."/>
            <person name="Kim J."/>
            <person name="Kawahara Y."/>
            <person name="Wakimoto H."/>
            <person name="Yang C.C."/>
            <person name="Iwamoto M."/>
            <person name="Abe T."/>
            <person name="Yamada Y."/>
            <person name="Muto A."/>
            <person name="Inokuchi H."/>
            <person name="Ikemura T."/>
            <person name="Matsumoto T."/>
            <person name="Sasaki T."/>
            <person name="Itoh T."/>
        </authorList>
    </citation>
    <scope>NUCLEOTIDE SEQUENCE [LARGE SCALE GENOMIC DNA]</scope>
    <source>
        <strain evidence="2">cv. Nipponbare</strain>
    </source>
</reference>
<protein>
    <submittedName>
        <fullName evidence="1">Os12g0514450 protein</fullName>
    </submittedName>
</protein>
<reference evidence="2" key="1">
    <citation type="journal article" date="2005" name="Nature">
        <title>The map-based sequence of the rice genome.</title>
        <authorList>
            <consortium name="International rice genome sequencing project (IRGSP)"/>
            <person name="Matsumoto T."/>
            <person name="Wu J."/>
            <person name="Kanamori H."/>
            <person name="Katayose Y."/>
            <person name="Fujisawa M."/>
            <person name="Namiki N."/>
            <person name="Mizuno H."/>
            <person name="Yamamoto K."/>
            <person name="Antonio B.A."/>
            <person name="Baba T."/>
            <person name="Sakata K."/>
            <person name="Nagamura Y."/>
            <person name="Aoki H."/>
            <person name="Arikawa K."/>
            <person name="Arita K."/>
            <person name="Bito T."/>
            <person name="Chiden Y."/>
            <person name="Fujitsuka N."/>
            <person name="Fukunaka R."/>
            <person name="Hamada M."/>
            <person name="Harada C."/>
            <person name="Hayashi A."/>
            <person name="Hijishita S."/>
            <person name="Honda M."/>
            <person name="Hosokawa S."/>
            <person name="Ichikawa Y."/>
            <person name="Idonuma A."/>
            <person name="Iijima M."/>
            <person name="Ikeda M."/>
            <person name="Ikeno M."/>
            <person name="Ito K."/>
            <person name="Ito S."/>
            <person name="Ito T."/>
            <person name="Ito Y."/>
            <person name="Ito Y."/>
            <person name="Iwabuchi A."/>
            <person name="Kamiya K."/>
            <person name="Karasawa W."/>
            <person name="Kurita K."/>
            <person name="Katagiri S."/>
            <person name="Kikuta A."/>
            <person name="Kobayashi H."/>
            <person name="Kobayashi N."/>
            <person name="Machita K."/>
            <person name="Maehara T."/>
            <person name="Masukawa M."/>
            <person name="Mizubayashi T."/>
            <person name="Mukai Y."/>
            <person name="Nagasaki H."/>
            <person name="Nagata Y."/>
            <person name="Naito S."/>
            <person name="Nakashima M."/>
            <person name="Nakama Y."/>
            <person name="Nakamichi Y."/>
            <person name="Nakamura M."/>
            <person name="Meguro A."/>
            <person name="Negishi M."/>
            <person name="Ohta I."/>
            <person name="Ohta T."/>
            <person name="Okamoto M."/>
            <person name="Ono N."/>
            <person name="Saji S."/>
            <person name="Sakaguchi M."/>
            <person name="Sakai K."/>
            <person name="Shibata M."/>
            <person name="Shimokawa T."/>
            <person name="Song J."/>
            <person name="Takazaki Y."/>
            <person name="Terasawa K."/>
            <person name="Tsugane M."/>
            <person name="Tsuji K."/>
            <person name="Ueda S."/>
            <person name="Waki K."/>
            <person name="Yamagata H."/>
            <person name="Yamamoto M."/>
            <person name="Yamamoto S."/>
            <person name="Yamane H."/>
            <person name="Yoshiki S."/>
            <person name="Yoshihara R."/>
            <person name="Yukawa K."/>
            <person name="Zhong H."/>
            <person name="Yano M."/>
            <person name="Yuan Q."/>
            <person name="Ouyang S."/>
            <person name="Liu J."/>
            <person name="Jones K.M."/>
            <person name="Gansberger K."/>
            <person name="Moffat K."/>
            <person name="Hill J."/>
            <person name="Bera J."/>
            <person name="Fadrosh D."/>
            <person name="Jin S."/>
            <person name="Johri S."/>
            <person name="Kim M."/>
            <person name="Overton L."/>
            <person name="Reardon M."/>
            <person name="Tsitrin T."/>
            <person name="Vuong H."/>
            <person name="Weaver B."/>
            <person name="Ciecko A."/>
            <person name="Tallon L."/>
            <person name="Jackson J."/>
            <person name="Pai G."/>
            <person name="Aken S.V."/>
            <person name="Utterback T."/>
            <person name="Reidmuller S."/>
            <person name="Feldblyum T."/>
            <person name="Hsiao J."/>
            <person name="Zismann V."/>
            <person name="Iobst S."/>
            <person name="de Vazeille A.R."/>
            <person name="Buell C.R."/>
            <person name="Ying K."/>
            <person name="Li Y."/>
            <person name="Lu T."/>
            <person name="Huang Y."/>
            <person name="Zhao Q."/>
            <person name="Feng Q."/>
            <person name="Zhang L."/>
            <person name="Zhu J."/>
            <person name="Weng Q."/>
            <person name="Mu J."/>
            <person name="Lu Y."/>
            <person name="Fan D."/>
            <person name="Liu Y."/>
            <person name="Guan J."/>
            <person name="Zhang Y."/>
            <person name="Yu S."/>
            <person name="Liu X."/>
            <person name="Zhang Y."/>
            <person name="Hong G."/>
            <person name="Han B."/>
            <person name="Choisne N."/>
            <person name="Demange N."/>
            <person name="Orjeda G."/>
            <person name="Samain S."/>
            <person name="Cattolico L."/>
            <person name="Pelletier E."/>
            <person name="Couloux A."/>
            <person name="Segurens B."/>
            <person name="Wincker P."/>
            <person name="D'Hont A."/>
            <person name="Scarpelli C."/>
            <person name="Weissenbach J."/>
            <person name="Salanoubat M."/>
            <person name="Quetier F."/>
            <person name="Yu Y."/>
            <person name="Kim H.R."/>
            <person name="Rambo T."/>
            <person name="Currie J."/>
            <person name="Collura K."/>
            <person name="Luo M."/>
            <person name="Yang T."/>
            <person name="Ammiraju J.S.S."/>
            <person name="Engler F."/>
            <person name="Soderlund C."/>
            <person name="Wing R.A."/>
            <person name="Palmer L.E."/>
            <person name="de la Bastide M."/>
            <person name="Spiegel L."/>
            <person name="Nascimento L."/>
            <person name="Zutavern T."/>
            <person name="O'Shaughnessy A."/>
            <person name="Dike S."/>
            <person name="Dedhia N."/>
            <person name="Preston R."/>
            <person name="Balija V."/>
            <person name="McCombie W.R."/>
            <person name="Chow T."/>
            <person name="Chen H."/>
            <person name="Chung M."/>
            <person name="Chen C."/>
            <person name="Shaw J."/>
            <person name="Wu H."/>
            <person name="Hsiao K."/>
            <person name="Chao Y."/>
            <person name="Chu M."/>
            <person name="Cheng C."/>
            <person name="Hour A."/>
            <person name="Lee P."/>
            <person name="Lin S."/>
            <person name="Lin Y."/>
            <person name="Liou J."/>
            <person name="Liu S."/>
            <person name="Hsing Y."/>
            <person name="Raghuvanshi S."/>
            <person name="Mohanty A."/>
            <person name="Bharti A.K."/>
            <person name="Gaur A."/>
            <person name="Gupta V."/>
            <person name="Kumar D."/>
            <person name="Ravi V."/>
            <person name="Vij S."/>
            <person name="Kapur A."/>
            <person name="Khurana P."/>
            <person name="Khurana P."/>
            <person name="Khurana J.P."/>
            <person name="Tyagi A.K."/>
            <person name="Gaikwad K."/>
            <person name="Singh A."/>
            <person name="Dalal V."/>
            <person name="Srivastava S."/>
            <person name="Dixit A."/>
            <person name="Pal A.K."/>
            <person name="Ghazi I.A."/>
            <person name="Yadav M."/>
            <person name="Pandit A."/>
            <person name="Bhargava A."/>
            <person name="Sureshbabu K."/>
            <person name="Batra K."/>
            <person name="Sharma T.R."/>
            <person name="Mohapatra T."/>
            <person name="Singh N.K."/>
            <person name="Messing J."/>
            <person name="Nelson A.B."/>
            <person name="Fuks G."/>
            <person name="Kavchok S."/>
            <person name="Keizer G."/>
            <person name="Linton E."/>
            <person name="Llaca V."/>
            <person name="Song R."/>
            <person name="Tanyolac B."/>
            <person name="Young S."/>
            <person name="Ho-Il K."/>
            <person name="Hahn J.H."/>
            <person name="Sangsakoo G."/>
            <person name="Vanavichit A."/>
            <person name="de Mattos Luiz.A.T."/>
            <person name="Zimmer P.D."/>
            <person name="Malone G."/>
            <person name="Dellagostin O."/>
            <person name="de Oliveira A.C."/>
            <person name="Bevan M."/>
            <person name="Bancroft I."/>
            <person name="Minx P."/>
            <person name="Cordum H."/>
            <person name="Wilson R."/>
            <person name="Cheng Z."/>
            <person name="Jin W."/>
            <person name="Jiang J."/>
            <person name="Leong S.A."/>
            <person name="Iwama H."/>
            <person name="Gojobori T."/>
            <person name="Itoh T."/>
            <person name="Niimura Y."/>
            <person name="Fujii Y."/>
            <person name="Habara T."/>
            <person name="Sakai H."/>
            <person name="Sato Y."/>
            <person name="Wilson G."/>
            <person name="Kumar K."/>
            <person name="McCouch S."/>
            <person name="Juretic N."/>
            <person name="Hoen D."/>
            <person name="Wright S."/>
            <person name="Bruskiewich R."/>
            <person name="Bureau T."/>
            <person name="Miyao A."/>
            <person name="Hirochika H."/>
            <person name="Nishikawa T."/>
            <person name="Kadowaki K."/>
            <person name="Sugiura M."/>
            <person name="Burr B."/>
            <person name="Sasaki T."/>
        </authorList>
    </citation>
    <scope>NUCLEOTIDE SEQUENCE [LARGE SCALE GENOMIC DNA]</scope>
    <source>
        <strain evidence="2">cv. Nipponbare</strain>
    </source>
</reference>
<accession>A0A0P0YB01</accession>
<sequence>MTSTTLNGLTHPNLAITNRAVRVSPVRAEITPNPAACVDLEIKLVADHTHAEVTEPIPVRTNIASTLLRREGTLASDVPAPLVQEDLHQAVLRNGNAGVQERLDSSLDRDEDLELHMMRHREHGLGEIAPTLHKLLEIQELLDMVRTTRALQNRPELVLHVLQVLLRHHLHFLSN</sequence>
<evidence type="ECO:0000313" key="2">
    <source>
        <dbReference type="Proteomes" id="UP000059680"/>
    </source>
</evidence>
<proteinExistence type="predicted"/>
<reference evidence="1 2" key="3">
    <citation type="journal article" date="2013" name="Rice">
        <title>Improvement of the Oryza sativa Nipponbare reference genome using next generation sequence and optical map data.</title>
        <authorList>
            <person name="Kawahara Y."/>
            <person name="de la Bastide M."/>
            <person name="Hamilton J.P."/>
            <person name="Kanamori H."/>
            <person name="McCombie W.R."/>
            <person name="Ouyang S."/>
            <person name="Schwartz D.C."/>
            <person name="Tanaka T."/>
            <person name="Wu J."/>
            <person name="Zhou S."/>
            <person name="Childs K.L."/>
            <person name="Davidson R.M."/>
            <person name="Lin H."/>
            <person name="Quesada-Ocampo L."/>
            <person name="Vaillancourt B."/>
            <person name="Sakai H."/>
            <person name="Lee S.S."/>
            <person name="Kim J."/>
            <person name="Numa H."/>
            <person name="Itoh T."/>
            <person name="Buell C.R."/>
            <person name="Matsumoto T."/>
        </authorList>
    </citation>
    <scope>NUCLEOTIDE SEQUENCE [LARGE SCALE GENOMIC DNA]</scope>
    <source>
        <strain evidence="2">cv. Nipponbare</strain>
    </source>
</reference>
<keyword evidence="2" id="KW-1185">Reference proteome</keyword>
<dbReference type="EMBL" id="AP014968">
    <property type="protein sequence ID" value="BAT17359.1"/>
    <property type="molecule type" value="Genomic_DNA"/>
</dbReference>
<dbReference type="Gramene" id="Os12t0514450-00">
    <property type="protein sequence ID" value="Os12t0514450-00"/>
    <property type="gene ID" value="Os12g0514450"/>
</dbReference>
<gene>
    <name evidence="1" type="ordered locus">Os12g0514450</name>
    <name evidence="1" type="ORF">OSNPB_120514450</name>
</gene>
<dbReference type="Proteomes" id="UP000059680">
    <property type="component" value="Chromosome 12"/>
</dbReference>
<dbReference type="PaxDb" id="39947-A0A0P0YB01"/>
<evidence type="ECO:0000313" key="1">
    <source>
        <dbReference type="EMBL" id="BAT17359.1"/>
    </source>
</evidence>
<dbReference type="InParanoid" id="A0A0P0YB01"/>
<dbReference type="AlphaFoldDB" id="A0A0P0YB01"/>